<dbReference type="InterPro" id="IPR022435">
    <property type="entry name" value="Surface-anchored_actinobac"/>
</dbReference>
<feature type="signal peptide" evidence="1">
    <location>
        <begin position="1"/>
        <end position="22"/>
    </location>
</feature>
<evidence type="ECO:0000313" key="3">
    <source>
        <dbReference type="Proteomes" id="UP000681341"/>
    </source>
</evidence>
<accession>A0ABS3U068</accession>
<dbReference type="RefSeq" id="WP_208494612.1">
    <property type="nucleotide sequence ID" value="NZ_JAGFNP010000002.1"/>
</dbReference>
<sequence length="213" mass="22239">MRTVTKYAAVAAAAAAVLAATAAPATAQGSGRYTVLSEGHVDVFGLAYEDGALDLHVHDEEHAAEYAPGEVVLKANNEAKTTIPAGYDFLGAPGDDVWILPDTEVAGLLFAGYGAEEIAPGDFANDTLTLTVHDAWGDVDLYTVDDFGTPAVEFDSDEGPGSWQVTAGGHGHLNWAFGEAGLYKLTVEAEGVLAATGETVSTGEVDYWFWVEA</sequence>
<feature type="chain" id="PRO_5047487081" evidence="1">
    <location>
        <begin position="23"/>
        <end position="213"/>
    </location>
</feature>
<dbReference type="Proteomes" id="UP000681341">
    <property type="component" value="Unassembled WGS sequence"/>
</dbReference>
<protein>
    <submittedName>
        <fullName evidence="2">Choice-of-anchor M domain-containing protein</fullName>
    </submittedName>
</protein>
<keyword evidence="1" id="KW-0732">Signal</keyword>
<dbReference type="NCBIfam" id="NF038134">
    <property type="entry name" value="choice_anch_M"/>
    <property type="match status" value="1"/>
</dbReference>
<keyword evidence="3" id="KW-1185">Reference proteome</keyword>
<reference evidence="2 3" key="1">
    <citation type="submission" date="2021-03" db="EMBL/GenBank/DDBJ databases">
        <title>Glycomyces sp. nov., a novel actinomycete isolated from soil.</title>
        <authorList>
            <person name="Yang X."/>
            <person name="Xu X."/>
        </authorList>
    </citation>
    <scope>NUCLEOTIDE SEQUENCE [LARGE SCALE GENOMIC DNA]</scope>
    <source>
        <strain evidence="2 3">NEAU-S30</strain>
    </source>
</reference>
<comment type="caution">
    <text evidence="2">The sequence shown here is derived from an EMBL/GenBank/DDBJ whole genome shotgun (WGS) entry which is preliminary data.</text>
</comment>
<proteinExistence type="predicted"/>
<name>A0ABS3U068_9ACTN</name>
<evidence type="ECO:0000313" key="2">
    <source>
        <dbReference type="EMBL" id="MBO3731861.1"/>
    </source>
</evidence>
<gene>
    <name evidence="2" type="ORF">J5V16_03445</name>
</gene>
<dbReference type="EMBL" id="JAGFNP010000002">
    <property type="protein sequence ID" value="MBO3731861.1"/>
    <property type="molecule type" value="Genomic_DNA"/>
</dbReference>
<organism evidence="2 3">
    <name type="scientific">Glycomyces niveus</name>
    <dbReference type="NCBI Taxonomy" id="2820287"/>
    <lineage>
        <taxon>Bacteria</taxon>
        <taxon>Bacillati</taxon>
        <taxon>Actinomycetota</taxon>
        <taxon>Actinomycetes</taxon>
        <taxon>Glycomycetales</taxon>
        <taxon>Glycomycetaceae</taxon>
        <taxon>Glycomyces</taxon>
    </lineage>
</organism>
<dbReference type="NCBIfam" id="TIGR03769">
    <property type="entry name" value="P_ac_wall_RPT"/>
    <property type="match status" value="1"/>
</dbReference>
<evidence type="ECO:0000256" key="1">
    <source>
        <dbReference type="SAM" id="SignalP"/>
    </source>
</evidence>